<dbReference type="SMART" id="SM00860">
    <property type="entry name" value="SMI1_KNR4"/>
    <property type="match status" value="1"/>
</dbReference>
<evidence type="ECO:0000259" key="1">
    <source>
        <dbReference type="SMART" id="SM00860"/>
    </source>
</evidence>
<dbReference type="AlphaFoldDB" id="A0A8H4UQ55"/>
<reference evidence="2" key="2">
    <citation type="submission" date="2020-05" db="EMBL/GenBank/DDBJ databases">
        <authorList>
            <person name="Kim H.-S."/>
            <person name="Proctor R.H."/>
            <person name="Brown D.W."/>
        </authorList>
    </citation>
    <scope>NUCLEOTIDE SEQUENCE</scope>
    <source>
        <strain evidence="2">NRRL 22465</strain>
    </source>
</reference>
<dbReference type="InterPro" id="IPR037883">
    <property type="entry name" value="Knr4/Smi1-like_sf"/>
</dbReference>
<name>A0A8H4UQ55_9HYPO</name>
<reference evidence="2" key="1">
    <citation type="journal article" date="2020" name="BMC Genomics">
        <title>Correction to: Identification and distribution of gene clusters required for synthesis of sphingolipid metabolism inhibitors in diverse species of the filamentous fungus Fusarium.</title>
        <authorList>
            <person name="Kim H.S."/>
            <person name="Lohmar J.M."/>
            <person name="Busman M."/>
            <person name="Brown D.W."/>
            <person name="Naumann T.A."/>
            <person name="Divon H.H."/>
            <person name="Lysoe E."/>
            <person name="Uhlig S."/>
            <person name="Proctor R.H."/>
        </authorList>
    </citation>
    <scope>NUCLEOTIDE SEQUENCE</scope>
    <source>
        <strain evidence="2">NRRL 22465</strain>
    </source>
</reference>
<dbReference type="Pfam" id="PF09346">
    <property type="entry name" value="SMI1_KNR4"/>
    <property type="match status" value="1"/>
</dbReference>
<accession>A0A8H4UQ55</accession>
<evidence type="ECO:0000313" key="3">
    <source>
        <dbReference type="Proteomes" id="UP000635477"/>
    </source>
</evidence>
<comment type="caution">
    <text evidence="2">The sequence shown here is derived from an EMBL/GenBank/DDBJ whole genome shotgun (WGS) entry which is preliminary data.</text>
</comment>
<proteinExistence type="predicted"/>
<gene>
    <name evidence="2" type="ORF">FZEAL_3070</name>
</gene>
<evidence type="ECO:0000313" key="2">
    <source>
        <dbReference type="EMBL" id="KAF4981018.1"/>
    </source>
</evidence>
<dbReference type="InterPro" id="IPR018958">
    <property type="entry name" value="Knr4/Smi1-like_dom"/>
</dbReference>
<dbReference type="Proteomes" id="UP000635477">
    <property type="component" value="Unassembled WGS sequence"/>
</dbReference>
<dbReference type="OrthoDB" id="2788868at2759"/>
<dbReference type="SUPFAM" id="SSF160631">
    <property type="entry name" value="SMI1/KNR4-like"/>
    <property type="match status" value="1"/>
</dbReference>
<keyword evidence="3" id="KW-1185">Reference proteome</keyword>
<dbReference type="Gene3D" id="3.40.1580.10">
    <property type="entry name" value="SMI1/KNR4-like"/>
    <property type="match status" value="1"/>
</dbReference>
<dbReference type="EMBL" id="JABEYC010000189">
    <property type="protein sequence ID" value="KAF4981018.1"/>
    <property type="molecule type" value="Genomic_DNA"/>
</dbReference>
<organism evidence="2 3">
    <name type="scientific">Fusarium zealandicum</name>
    <dbReference type="NCBI Taxonomy" id="1053134"/>
    <lineage>
        <taxon>Eukaryota</taxon>
        <taxon>Fungi</taxon>
        <taxon>Dikarya</taxon>
        <taxon>Ascomycota</taxon>
        <taxon>Pezizomycotina</taxon>
        <taxon>Sordariomycetes</taxon>
        <taxon>Hypocreomycetidae</taxon>
        <taxon>Hypocreales</taxon>
        <taxon>Nectriaceae</taxon>
        <taxon>Fusarium</taxon>
        <taxon>Fusarium staphyleae species complex</taxon>
    </lineage>
</organism>
<sequence length="496" mass="56209">MATEHVDGPKAEQLSLEFLLRHVDDEPTIADYRLFHQAVNGIRETALGFAVIGEVQGATKLLEIVKNQGLDPFKIDDGTDMFRNPCMYFAWEATLSWPSCVPEEERTEDKLQELESQGRKLWLERFSEEWEVSEETAKKALDMAYMGISTTLPDYNGSLAGQVDQAEVMWKNGDFSYAANPNGPMTVRYAKAAMWWRQGIYPYPYVQVYRTAGLMIALDIYLRMGNDQEAQGVFETICGRFHYEEQVAQLACSRMAWKRLLTVPARPILDLLNIHAAKLRPAVSRAVQMAEHRLENGPRQRYKNASMEKLAHAVSENTFQNCPYDVLAACRPPGQPRDRPGDAAGLLGPGCSTSEIAALEERLGATLPGDYKEFLSVTNGLGSMWDGQNPVDYLVSAKDVCWQNVDFLGENELPLLRESDPTPSADNRLDWPQVAEFRCICLLGDLLSEKNNGHLFLLDGEFIQPSKDYFFRTYDERNEDQQRELRRVVEETYGSM</sequence>
<protein>
    <recommendedName>
        <fullName evidence="1">Knr4/Smi1-like domain-containing protein</fullName>
    </recommendedName>
</protein>
<feature type="domain" description="Knr4/Smi1-like" evidence="1">
    <location>
        <begin position="350"/>
        <end position="449"/>
    </location>
</feature>